<organism evidence="1 2">
    <name type="scientific">Cottoperca gobio</name>
    <name type="common">Frogmouth</name>
    <name type="synonym">Aphritis gobio</name>
    <dbReference type="NCBI Taxonomy" id="56716"/>
    <lineage>
        <taxon>Eukaryota</taxon>
        <taxon>Metazoa</taxon>
        <taxon>Chordata</taxon>
        <taxon>Craniata</taxon>
        <taxon>Vertebrata</taxon>
        <taxon>Euteleostomi</taxon>
        <taxon>Actinopterygii</taxon>
        <taxon>Neopterygii</taxon>
        <taxon>Teleostei</taxon>
        <taxon>Neoteleostei</taxon>
        <taxon>Acanthomorphata</taxon>
        <taxon>Eupercaria</taxon>
        <taxon>Perciformes</taxon>
        <taxon>Notothenioidei</taxon>
        <taxon>Bovichtidae</taxon>
        <taxon>Cottoperca</taxon>
    </lineage>
</organism>
<proteinExistence type="predicted"/>
<accession>A0A6J2PRW1</accession>
<reference evidence="2" key="1">
    <citation type="submission" date="2025-08" db="UniProtKB">
        <authorList>
            <consortium name="RefSeq"/>
        </authorList>
    </citation>
    <scope>IDENTIFICATION</scope>
</reference>
<protein>
    <submittedName>
        <fullName evidence="2">Uncharacterized protein LOC115008703 isoform X2</fullName>
    </submittedName>
</protein>
<name>A0A6J2PRW1_COTGO</name>
<dbReference type="GeneID" id="115008703"/>
<evidence type="ECO:0000313" key="2">
    <source>
        <dbReference type="RefSeq" id="XP_029288310.1"/>
    </source>
</evidence>
<keyword evidence="1" id="KW-1185">Reference proteome</keyword>
<dbReference type="AlphaFoldDB" id="A0A6J2PRW1"/>
<dbReference type="Proteomes" id="UP000504630">
    <property type="component" value="Chromosome 5"/>
</dbReference>
<gene>
    <name evidence="2" type="primary">LOC115008703</name>
</gene>
<dbReference type="RefSeq" id="XP_029288310.1">
    <property type="nucleotide sequence ID" value="XM_029432450.1"/>
</dbReference>
<sequence length="80" mass="8606">MATYAVGVRSVCRSELRVLIGLVCHGLMGVTEHILQILQSECCLLHPQAAEFLCFIFMSVAADLLSGAEGGGNRLDASRR</sequence>
<evidence type="ECO:0000313" key="1">
    <source>
        <dbReference type="Proteomes" id="UP000504630"/>
    </source>
</evidence>